<protein>
    <submittedName>
        <fullName evidence="2">Branched-chain amino acid transport protein (AzlD)</fullName>
    </submittedName>
</protein>
<keyword evidence="1" id="KW-1133">Transmembrane helix</keyword>
<keyword evidence="1" id="KW-0472">Membrane</keyword>
<feature type="transmembrane region" description="Helical" evidence="1">
    <location>
        <begin position="40"/>
        <end position="61"/>
    </location>
</feature>
<feature type="transmembrane region" description="Helical" evidence="1">
    <location>
        <begin position="94"/>
        <end position="111"/>
    </location>
</feature>
<proteinExistence type="predicted"/>
<evidence type="ECO:0000313" key="2">
    <source>
        <dbReference type="EMBL" id="SDB85169.1"/>
    </source>
</evidence>
<evidence type="ECO:0000313" key="3">
    <source>
        <dbReference type="Proteomes" id="UP000242317"/>
    </source>
</evidence>
<dbReference type="OrthoDB" id="6712548at2"/>
<dbReference type="RefSeq" id="WP_092615180.1">
    <property type="nucleotide sequence ID" value="NZ_FMYK01000001.1"/>
</dbReference>
<dbReference type="EMBL" id="FMYK01000001">
    <property type="protein sequence ID" value="SDB85169.1"/>
    <property type="molecule type" value="Genomic_DNA"/>
</dbReference>
<dbReference type="Proteomes" id="UP000242317">
    <property type="component" value="Unassembled WGS sequence"/>
</dbReference>
<accession>A0A1G6GT99</accession>
<sequence>MSIEILLIGLLVGLANFFNRFVPIWLVHKKQQQQKNKGRAWIGVAMASIGVSAICAMFTIATLPPLIEHHDRIFAMSCGFLALIVIYALSKKIILATLTAALIYGVLFTYVHF</sequence>
<reference evidence="3" key="1">
    <citation type="submission" date="2016-09" db="EMBL/GenBank/DDBJ databases">
        <authorList>
            <person name="Varghese N."/>
            <person name="Submissions S."/>
        </authorList>
    </citation>
    <scope>NUCLEOTIDE SEQUENCE [LARGE SCALE GENOMIC DNA]</scope>
    <source>
        <strain evidence="3">ANC 3699</strain>
    </source>
</reference>
<dbReference type="Pfam" id="PF05437">
    <property type="entry name" value="AzlD"/>
    <property type="match status" value="1"/>
</dbReference>
<dbReference type="AlphaFoldDB" id="A0A1G6GT99"/>
<gene>
    <name evidence="2" type="ORF">SAMN05421749_101392</name>
</gene>
<name>A0A1G6GT99_9GAMM</name>
<keyword evidence="1" id="KW-0812">Transmembrane</keyword>
<evidence type="ECO:0000256" key="1">
    <source>
        <dbReference type="SAM" id="Phobius"/>
    </source>
</evidence>
<feature type="transmembrane region" description="Helical" evidence="1">
    <location>
        <begin position="73"/>
        <end position="89"/>
    </location>
</feature>
<feature type="transmembrane region" description="Helical" evidence="1">
    <location>
        <begin position="6"/>
        <end position="28"/>
    </location>
</feature>
<keyword evidence="3" id="KW-1185">Reference proteome</keyword>
<dbReference type="InterPro" id="IPR008407">
    <property type="entry name" value="Brnchd-chn_aa_trnsp_AzlD"/>
</dbReference>
<organism evidence="2 3">
    <name type="scientific">Acinetobacter marinus</name>
    <dbReference type="NCBI Taxonomy" id="281375"/>
    <lineage>
        <taxon>Bacteria</taxon>
        <taxon>Pseudomonadati</taxon>
        <taxon>Pseudomonadota</taxon>
        <taxon>Gammaproteobacteria</taxon>
        <taxon>Moraxellales</taxon>
        <taxon>Moraxellaceae</taxon>
        <taxon>Acinetobacter</taxon>
    </lineage>
</organism>